<proteinExistence type="predicted"/>
<evidence type="ECO:0000256" key="1">
    <source>
        <dbReference type="SAM" id="MobiDB-lite"/>
    </source>
</evidence>
<dbReference type="Proteomes" id="UP000499080">
    <property type="component" value="Unassembled WGS sequence"/>
</dbReference>
<organism evidence="2 3">
    <name type="scientific">Araneus ventricosus</name>
    <name type="common">Orbweaver spider</name>
    <name type="synonym">Epeira ventricosa</name>
    <dbReference type="NCBI Taxonomy" id="182803"/>
    <lineage>
        <taxon>Eukaryota</taxon>
        <taxon>Metazoa</taxon>
        <taxon>Ecdysozoa</taxon>
        <taxon>Arthropoda</taxon>
        <taxon>Chelicerata</taxon>
        <taxon>Arachnida</taxon>
        <taxon>Araneae</taxon>
        <taxon>Araneomorphae</taxon>
        <taxon>Entelegynae</taxon>
        <taxon>Araneoidea</taxon>
        <taxon>Araneidae</taxon>
        <taxon>Araneus</taxon>
    </lineage>
</organism>
<feature type="region of interest" description="Disordered" evidence="1">
    <location>
        <begin position="45"/>
        <end position="64"/>
    </location>
</feature>
<comment type="caution">
    <text evidence="2">The sequence shown here is derived from an EMBL/GenBank/DDBJ whole genome shotgun (WGS) entry which is preliminary data.</text>
</comment>
<evidence type="ECO:0008006" key="4">
    <source>
        <dbReference type="Google" id="ProtNLM"/>
    </source>
</evidence>
<dbReference type="OrthoDB" id="6428588at2759"/>
<reference evidence="2 3" key="1">
    <citation type="journal article" date="2019" name="Sci. Rep.">
        <title>Orb-weaving spider Araneus ventricosus genome elucidates the spidroin gene catalogue.</title>
        <authorList>
            <person name="Kono N."/>
            <person name="Nakamura H."/>
            <person name="Ohtoshi R."/>
            <person name="Moran D.A.P."/>
            <person name="Shinohara A."/>
            <person name="Yoshida Y."/>
            <person name="Fujiwara M."/>
            <person name="Mori M."/>
            <person name="Tomita M."/>
            <person name="Arakawa K."/>
        </authorList>
    </citation>
    <scope>NUCLEOTIDE SEQUENCE [LARGE SCALE GENOMIC DNA]</scope>
</reference>
<evidence type="ECO:0000313" key="3">
    <source>
        <dbReference type="Proteomes" id="UP000499080"/>
    </source>
</evidence>
<sequence>MMKISCKSYDIARNITKRCNSETISRCILDYLWLINPSLDVNGTGLSNRKSKQVPRGSQSRGRRPQDFFLHYSQGCEDATEHTVTEWLSCDTEASQLYTDEEIISLLQNKPQDDSDLEETDEPQNVLVSHSEAANALEIALRYIEKSENATSTDIIFMRRWHNIASTSRITSLRQTNLTNFFTSKIVNVNVYVMC</sequence>
<dbReference type="AlphaFoldDB" id="A0A4Y2ISG0"/>
<protein>
    <recommendedName>
        <fullName evidence="4">Jerky-like</fullName>
    </recommendedName>
</protein>
<gene>
    <name evidence="2" type="ORF">AVEN_164845_1</name>
</gene>
<dbReference type="EMBL" id="BGPR01002864">
    <property type="protein sequence ID" value="GBM80169.1"/>
    <property type="molecule type" value="Genomic_DNA"/>
</dbReference>
<keyword evidence="3" id="KW-1185">Reference proteome</keyword>
<name>A0A4Y2ISG0_ARAVE</name>
<accession>A0A4Y2ISG0</accession>
<evidence type="ECO:0000313" key="2">
    <source>
        <dbReference type="EMBL" id="GBM80169.1"/>
    </source>
</evidence>